<dbReference type="PANTHER" id="PTHR36503:SF2">
    <property type="entry name" value="BLR2408 PROTEIN"/>
    <property type="match status" value="1"/>
</dbReference>
<dbReference type="EMBL" id="JAXCLA010000008">
    <property type="protein sequence ID" value="MDY0747694.1"/>
    <property type="molecule type" value="Genomic_DNA"/>
</dbReference>
<dbReference type="PROSITE" id="PS51819">
    <property type="entry name" value="VOC"/>
    <property type="match status" value="1"/>
</dbReference>
<evidence type="ECO:0000259" key="1">
    <source>
        <dbReference type="PROSITE" id="PS51819"/>
    </source>
</evidence>
<reference evidence="2 3" key="1">
    <citation type="submission" date="2023-11" db="EMBL/GenBank/DDBJ databases">
        <title>Paucibacter sp. nov., isolated from fresh soil in Korea.</title>
        <authorList>
            <person name="Le N.T.T."/>
        </authorList>
    </citation>
    <scope>NUCLEOTIDE SEQUENCE [LARGE SCALE GENOMIC DNA]</scope>
    <source>
        <strain evidence="2 3">R3-3</strain>
    </source>
</reference>
<dbReference type="InterPro" id="IPR037523">
    <property type="entry name" value="VOC_core"/>
</dbReference>
<dbReference type="Proteomes" id="UP001285263">
    <property type="component" value="Unassembled WGS sequence"/>
</dbReference>
<accession>A0ABU5DN05</accession>
<dbReference type="InterPro" id="IPR053863">
    <property type="entry name" value="Glyoxy/Ble-like_N"/>
</dbReference>
<dbReference type="Gene3D" id="3.10.180.10">
    <property type="entry name" value="2,3-Dihydroxybiphenyl 1,2-Dioxygenase, domain 1"/>
    <property type="match status" value="1"/>
</dbReference>
<sequence length="139" mass="15216">MTKMIIVSLPVADLGASTGFYKALGFEMNMQFSDTATMCMVWSNTIQVMLLTRTKWQSITDRPLAPSGSAKLMLSLSVDSREAVDQMSEIAAQRGGRADVNPVRDHGTMYSRDFSDPDGHLWSTFWMDATAAPAGSQEA</sequence>
<name>A0ABU5DN05_9BURK</name>
<feature type="domain" description="VOC" evidence="1">
    <location>
        <begin position="3"/>
        <end position="127"/>
    </location>
</feature>
<proteinExistence type="predicted"/>
<dbReference type="Pfam" id="PF22677">
    <property type="entry name" value="Ble-like_N"/>
    <property type="match status" value="1"/>
</dbReference>
<dbReference type="RefSeq" id="WP_320425650.1">
    <property type="nucleotide sequence ID" value="NZ_JAXCLA010000008.1"/>
</dbReference>
<evidence type="ECO:0000313" key="3">
    <source>
        <dbReference type="Proteomes" id="UP001285263"/>
    </source>
</evidence>
<dbReference type="SUPFAM" id="SSF54593">
    <property type="entry name" value="Glyoxalase/Bleomycin resistance protein/Dihydroxybiphenyl dioxygenase"/>
    <property type="match status" value="1"/>
</dbReference>
<dbReference type="PANTHER" id="PTHR36503">
    <property type="entry name" value="BLR2520 PROTEIN"/>
    <property type="match status" value="1"/>
</dbReference>
<protein>
    <submittedName>
        <fullName evidence="2">VOC family protein</fullName>
    </submittedName>
</protein>
<keyword evidence="3" id="KW-1185">Reference proteome</keyword>
<evidence type="ECO:0000313" key="2">
    <source>
        <dbReference type="EMBL" id="MDY0747694.1"/>
    </source>
</evidence>
<comment type="caution">
    <text evidence="2">The sequence shown here is derived from an EMBL/GenBank/DDBJ whole genome shotgun (WGS) entry which is preliminary data.</text>
</comment>
<dbReference type="InterPro" id="IPR029068">
    <property type="entry name" value="Glyas_Bleomycin-R_OHBP_Dase"/>
</dbReference>
<organism evidence="2 3">
    <name type="scientific">Roseateles agri</name>
    <dbReference type="NCBI Taxonomy" id="3098619"/>
    <lineage>
        <taxon>Bacteria</taxon>
        <taxon>Pseudomonadati</taxon>
        <taxon>Pseudomonadota</taxon>
        <taxon>Betaproteobacteria</taxon>
        <taxon>Burkholderiales</taxon>
        <taxon>Sphaerotilaceae</taxon>
        <taxon>Roseateles</taxon>
    </lineage>
</organism>
<gene>
    <name evidence="2" type="ORF">SNE35_24540</name>
</gene>